<dbReference type="Pfam" id="PF00011">
    <property type="entry name" value="HSP20"/>
    <property type="match status" value="1"/>
</dbReference>
<evidence type="ECO:0000313" key="6">
    <source>
        <dbReference type="Proteomes" id="UP000034201"/>
    </source>
</evidence>
<dbReference type="SUPFAM" id="SSF49764">
    <property type="entry name" value="HSP20-like chaperones"/>
    <property type="match status" value="1"/>
</dbReference>
<feature type="region of interest" description="Disordered" evidence="3">
    <location>
        <begin position="38"/>
        <end position="59"/>
    </location>
</feature>
<evidence type="ECO:0000256" key="2">
    <source>
        <dbReference type="RuleBase" id="RU003616"/>
    </source>
</evidence>
<evidence type="ECO:0000256" key="1">
    <source>
        <dbReference type="PROSITE-ProRule" id="PRU00285"/>
    </source>
</evidence>
<dbReference type="Proteomes" id="UP000034201">
    <property type="component" value="Unassembled WGS sequence"/>
</dbReference>
<dbReference type="InterPro" id="IPR002068">
    <property type="entry name" value="A-crystallin/Hsp20_dom"/>
</dbReference>
<dbReference type="AlphaFoldDB" id="A0A0G1ZJM8"/>
<name>A0A0G1ZJM8_9BACT</name>
<dbReference type="EMBL" id="LCQQ01000054">
    <property type="protein sequence ID" value="KKW19564.1"/>
    <property type="molecule type" value="Genomic_DNA"/>
</dbReference>
<organism evidence="5 6">
    <name type="scientific">Candidatus Adlerbacteria bacterium GW2011_GWC1_50_9</name>
    <dbReference type="NCBI Taxonomy" id="1618608"/>
    <lineage>
        <taxon>Bacteria</taxon>
        <taxon>Candidatus Adleribacteriota</taxon>
    </lineage>
</organism>
<gene>
    <name evidence="5" type="ORF">UY61_C0054G0005</name>
</gene>
<dbReference type="PANTHER" id="PTHR11527">
    <property type="entry name" value="HEAT-SHOCK PROTEIN 20 FAMILY MEMBER"/>
    <property type="match status" value="1"/>
</dbReference>
<dbReference type="CDD" id="cd06464">
    <property type="entry name" value="ACD_sHsps-like"/>
    <property type="match status" value="1"/>
</dbReference>
<reference evidence="5 6" key="1">
    <citation type="journal article" date="2015" name="Nature">
        <title>rRNA introns, odd ribosomes, and small enigmatic genomes across a large radiation of phyla.</title>
        <authorList>
            <person name="Brown C.T."/>
            <person name="Hug L.A."/>
            <person name="Thomas B.C."/>
            <person name="Sharon I."/>
            <person name="Castelle C.J."/>
            <person name="Singh A."/>
            <person name="Wilkins M.J."/>
            <person name="Williams K.H."/>
            <person name="Banfield J.F."/>
        </authorList>
    </citation>
    <scope>NUCLEOTIDE SEQUENCE [LARGE SCALE GENOMIC DNA]</scope>
</reference>
<feature type="compositionally biased region" description="Basic and acidic residues" evidence="3">
    <location>
        <begin position="38"/>
        <end position="49"/>
    </location>
</feature>
<dbReference type="InterPro" id="IPR008978">
    <property type="entry name" value="HSP20-like_chaperone"/>
</dbReference>
<dbReference type="InterPro" id="IPR031107">
    <property type="entry name" value="Small_HSP"/>
</dbReference>
<proteinExistence type="inferred from homology"/>
<comment type="similarity">
    <text evidence="1 2">Belongs to the small heat shock protein (HSP20) family.</text>
</comment>
<accession>A0A0G1ZJM8</accession>
<evidence type="ECO:0000256" key="3">
    <source>
        <dbReference type="SAM" id="MobiDB-lite"/>
    </source>
</evidence>
<feature type="domain" description="SHSP" evidence="4">
    <location>
        <begin position="51"/>
        <end position="165"/>
    </location>
</feature>
<evidence type="ECO:0000259" key="4">
    <source>
        <dbReference type="PROSITE" id="PS01031"/>
    </source>
</evidence>
<evidence type="ECO:0000313" key="5">
    <source>
        <dbReference type="EMBL" id="KKW19564.1"/>
    </source>
</evidence>
<keyword evidence="5" id="KW-0346">Stress response</keyword>
<sequence length="165" mass="18794">MAKKKSFFSRLVGNDDPYENYFDDPSATKAIFEGEGLERHAHIRPRSENSETEDDPSGELAVDVYQTPDAIVVKALIAGVQPNSIDISLTREILTISGSRQDEREVDEEHYFQRELYWGSFSRTVLLPEEVDVDGAEASERHGILMIRLPKVNKKKETKLKVRSR</sequence>
<dbReference type="PROSITE" id="PS01031">
    <property type="entry name" value="SHSP"/>
    <property type="match status" value="1"/>
</dbReference>
<dbReference type="Gene3D" id="2.60.40.790">
    <property type="match status" value="1"/>
</dbReference>
<protein>
    <submittedName>
        <fullName evidence="5">Protein containing Heat shock protein Hsp20 protein</fullName>
    </submittedName>
</protein>
<comment type="caution">
    <text evidence="5">The sequence shown here is derived from an EMBL/GenBank/DDBJ whole genome shotgun (WGS) entry which is preliminary data.</text>
</comment>